<organism evidence="2">
    <name type="scientific">Vitis vinifera</name>
    <name type="common">Grape</name>
    <dbReference type="NCBI Taxonomy" id="29760"/>
    <lineage>
        <taxon>Eukaryota</taxon>
        <taxon>Viridiplantae</taxon>
        <taxon>Streptophyta</taxon>
        <taxon>Embryophyta</taxon>
        <taxon>Tracheophyta</taxon>
        <taxon>Spermatophyta</taxon>
        <taxon>Magnoliopsida</taxon>
        <taxon>eudicotyledons</taxon>
        <taxon>Gunneridae</taxon>
        <taxon>Pentapetalae</taxon>
        <taxon>rosids</taxon>
        <taxon>Vitales</taxon>
        <taxon>Vitaceae</taxon>
        <taxon>Viteae</taxon>
        <taxon>Vitis</taxon>
    </lineage>
</organism>
<gene>
    <name evidence="2" type="ORF">VITISV_001691</name>
</gene>
<name>A5BB00_VITVI</name>
<evidence type="ECO:0000256" key="1">
    <source>
        <dbReference type="SAM" id="MobiDB-lite"/>
    </source>
</evidence>
<feature type="region of interest" description="Disordered" evidence="1">
    <location>
        <begin position="96"/>
        <end position="119"/>
    </location>
</feature>
<proteinExistence type="predicted"/>
<dbReference type="AlphaFoldDB" id="A5BB00"/>
<sequence>MVMYTGVEDREDEYGLLTNGYEGYRREGRLLMMGIVKKTGMVIEFGRINQTDFSNMTLNLHHTVNTGHKHHKDSTSKLLGHNRTFTMLNLTQSHDDQLSERDFEGDHDKNHFGKGDDEQELDHVLVNERSLSWESCMIDPNS</sequence>
<protein>
    <submittedName>
        <fullName evidence="2">Uncharacterized protein</fullName>
    </submittedName>
</protein>
<reference evidence="2" key="1">
    <citation type="journal article" date="2007" name="PLoS ONE">
        <title>The first genome sequence of an elite grapevine cultivar (Pinot noir Vitis vinifera L.): coping with a highly heterozygous genome.</title>
        <authorList>
            <person name="Velasco R."/>
            <person name="Zharkikh A."/>
            <person name="Troggio M."/>
            <person name="Cartwright D.A."/>
            <person name="Cestaro A."/>
            <person name="Pruss D."/>
            <person name="Pindo M."/>
            <person name="FitzGerald L.M."/>
            <person name="Vezzulli S."/>
            <person name="Reid J."/>
            <person name="Malacarne G."/>
            <person name="Iliev D."/>
            <person name="Coppola G."/>
            <person name="Wardell B."/>
            <person name="Micheletti D."/>
            <person name="Macalma T."/>
            <person name="Facci M."/>
            <person name="Mitchell J.T."/>
            <person name="Perazzolli M."/>
            <person name="Eldredge G."/>
            <person name="Gatto P."/>
            <person name="Oyzerski R."/>
            <person name="Moretto M."/>
            <person name="Gutin N."/>
            <person name="Stefanini M."/>
            <person name="Chen Y."/>
            <person name="Segala C."/>
            <person name="Davenport C."/>
            <person name="Dematte L."/>
            <person name="Mraz A."/>
            <person name="Battilana J."/>
            <person name="Stormo K."/>
            <person name="Costa F."/>
            <person name="Tao Q."/>
            <person name="Si-Ammour A."/>
            <person name="Harkins T."/>
            <person name="Lackey A."/>
            <person name="Perbost C."/>
            <person name="Taillon B."/>
            <person name="Stella A."/>
            <person name="Solovyev V."/>
            <person name="Fawcett J.A."/>
            <person name="Sterck L."/>
            <person name="Vandepoele K."/>
            <person name="Grando S.M."/>
            <person name="Toppo S."/>
            <person name="Moser C."/>
            <person name="Lanchbury J."/>
            <person name="Bogden R."/>
            <person name="Skolnick M."/>
            <person name="Sgaramella V."/>
            <person name="Bhatnagar S.K."/>
            <person name="Fontana P."/>
            <person name="Gutin A."/>
            <person name="Van de Peer Y."/>
            <person name="Salamini F."/>
            <person name="Viola R."/>
        </authorList>
    </citation>
    <scope>NUCLEOTIDE SEQUENCE</scope>
</reference>
<dbReference type="EMBL" id="AM452914">
    <property type="protein sequence ID" value="CAN65438.1"/>
    <property type="molecule type" value="Genomic_DNA"/>
</dbReference>
<accession>A5BB00</accession>
<evidence type="ECO:0000313" key="2">
    <source>
        <dbReference type="EMBL" id="CAN65438.1"/>
    </source>
</evidence>